<dbReference type="InterPro" id="IPR043128">
    <property type="entry name" value="Rev_trsase/Diguanyl_cyclase"/>
</dbReference>
<accession>A0A934M5K0</accession>
<evidence type="ECO:0000259" key="7">
    <source>
        <dbReference type="PROSITE" id="PS50883"/>
    </source>
</evidence>
<dbReference type="InterPro" id="IPR033479">
    <property type="entry name" value="dCache_1"/>
</dbReference>
<evidence type="ECO:0000313" key="11">
    <source>
        <dbReference type="Proteomes" id="UP000622687"/>
    </source>
</evidence>
<keyword evidence="5 6" id="KW-0472">Membrane</keyword>
<dbReference type="AlphaFoldDB" id="A0A934M5K0"/>
<dbReference type="FunFam" id="3.30.70.270:FF:000001">
    <property type="entry name" value="Diguanylate cyclase domain protein"/>
    <property type="match status" value="1"/>
</dbReference>
<evidence type="ECO:0000256" key="5">
    <source>
        <dbReference type="ARBA" id="ARBA00023136"/>
    </source>
</evidence>
<dbReference type="Pfam" id="PF00990">
    <property type="entry name" value="GGDEF"/>
    <property type="match status" value="1"/>
</dbReference>
<dbReference type="Gene3D" id="6.10.340.10">
    <property type="match status" value="1"/>
</dbReference>
<feature type="transmembrane region" description="Helical" evidence="6">
    <location>
        <begin position="273"/>
        <end position="295"/>
    </location>
</feature>
<dbReference type="CDD" id="cd18773">
    <property type="entry name" value="PDC1_HK_sensor"/>
    <property type="match status" value="1"/>
</dbReference>
<evidence type="ECO:0000256" key="6">
    <source>
        <dbReference type="SAM" id="Phobius"/>
    </source>
</evidence>
<evidence type="ECO:0000256" key="2">
    <source>
        <dbReference type="ARBA" id="ARBA00022475"/>
    </source>
</evidence>
<feature type="domain" description="EAL" evidence="7">
    <location>
        <begin position="526"/>
        <end position="779"/>
    </location>
</feature>
<dbReference type="PROSITE" id="PS50883">
    <property type="entry name" value="EAL"/>
    <property type="match status" value="1"/>
</dbReference>
<dbReference type="InterPro" id="IPR052155">
    <property type="entry name" value="Biofilm_reg_signaling"/>
</dbReference>
<dbReference type="InterPro" id="IPR003660">
    <property type="entry name" value="HAMP_dom"/>
</dbReference>
<name>A0A934M5K0_9CLOT</name>
<dbReference type="CDD" id="cd06225">
    <property type="entry name" value="HAMP"/>
    <property type="match status" value="1"/>
</dbReference>
<dbReference type="CDD" id="cd01948">
    <property type="entry name" value="EAL"/>
    <property type="match status" value="1"/>
</dbReference>
<dbReference type="CDD" id="cd01949">
    <property type="entry name" value="GGDEF"/>
    <property type="match status" value="1"/>
</dbReference>
<dbReference type="InterPro" id="IPR000160">
    <property type="entry name" value="GGDEF_dom"/>
</dbReference>
<feature type="domain" description="GGDEF" evidence="9">
    <location>
        <begin position="384"/>
        <end position="517"/>
    </location>
</feature>
<protein>
    <submittedName>
        <fullName evidence="10">EAL domain-containing protein</fullName>
    </submittedName>
</protein>
<feature type="transmembrane region" description="Helical" evidence="6">
    <location>
        <begin position="21"/>
        <end position="41"/>
    </location>
</feature>
<proteinExistence type="predicted"/>
<dbReference type="Gene3D" id="3.20.20.450">
    <property type="entry name" value="EAL domain"/>
    <property type="match status" value="1"/>
</dbReference>
<dbReference type="EMBL" id="JAEEGB010000005">
    <property type="protein sequence ID" value="MBI6872101.1"/>
    <property type="molecule type" value="Genomic_DNA"/>
</dbReference>
<dbReference type="Pfam" id="PF02743">
    <property type="entry name" value="dCache_1"/>
    <property type="match status" value="1"/>
</dbReference>
<evidence type="ECO:0000313" key="10">
    <source>
        <dbReference type="EMBL" id="MBI6872101.1"/>
    </source>
</evidence>
<dbReference type="PROSITE" id="PS50885">
    <property type="entry name" value="HAMP"/>
    <property type="match status" value="1"/>
</dbReference>
<sequence length="780" mass="90051">MKIKKRKRLWLSIVEGNLIAIVFPIMLLGYFISLNIINYFYKDTIEKNSIIVNTFTNYMDKTLDEPLEILKNIELILKDNNGDYKNITLEKIDASHHFFQRIEVVNNKGKVVHATPLTPNTIGEDRLGQDFLKYVNKNNKVYWSQPSISIITNQPTITLALSSEDKIIVGYLNLNRIRELSSDFIKDFGNKITIAITDEHGIFISNKNPNLANERKLEANFNEIKDMIAKNINHATLNYDGNKVFVNASRIEATGWYVIVYEPSNEVWILVKYLILLLIILLVLCLVISTILTFVRANEIVYAIQELNDQTKRIASGEHYDNIEKQSYNEFDELIDNFNLMAKEIKERDRKLKKIAYTDNLTGLPNRAFMFKELKRLIKKNPNNYLGIIYFDMDNFKRINDTYGHLLGDELLYQFSKRLKKNISHDNIFIRLGGDEFILVVPDNRIKEKINLCIKEIMESVVEPFECTSKLINITVSIGIGVYPENGNRISELIQCADTAMYAAKESGKNTYRFFDSKMKNKLQKEVSIEQALRKALLNNEFMLLFQPQVDAGKQIRGFEALVRWNSKDIGNVSPLDFILIAEENGMIIEIGKWILKTSCEFIKIVNEKYKRDFIISVNISPIELKDSNFLNTLIDIIDSTKIKSEWLEIEITENVMIDSLEEVLIKLKQIKELKIKISLDDFGTGFSSLSYLGKLPVDTLKIDKGFIKDISSNIHNQKMVESIIVMSHKLGIDVVAEGIEEETQFQILKKMNCDNIQGYYIKKPSSFKDILDFINEKNI</sequence>
<dbReference type="InterPro" id="IPR029787">
    <property type="entry name" value="Nucleotide_cyclase"/>
</dbReference>
<reference evidence="10" key="1">
    <citation type="submission" date="2020-12" db="EMBL/GenBank/DDBJ databases">
        <title>Clostridium thailandense sp. nov., a novel acetogenic bacterium isolated from peat land soil in Thailand.</title>
        <authorList>
            <person name="Chaikitkaew S."/>
            <person name="Birkeland N.K."/>
        </authorList>
    </citation>
    <scope>NUCLEOTIDE SEQUENCE</scope>
    <source>
        <strain evidence="10">DSM 17425</strain>
    </source>
</reference>
<dbReference type="SMART" id="SM00267">
    <property type="entry name" value="GGDEF"/>
    <property type="match status" value="1"/>
</dbReference>
<evidence type="ECO:0000259" key="9">
    <source>
        <dbReference type="PROSITE" id="PS50887"/>
    </source>
</evidence>
<dbReference type="SUPFAM" id="SSF141868">
    <property type="entry name" value="EAL domain-like"/>
    <property type="match status" value="1"/>
</dbReference>
<keyword evidence="2" id="KW-1003">Cell membrane</keyword>
<dbReference type="PROSITE" id="PS50887">
    <property type="entry name" value="GGDEF"/>
    <property type="match status" value="1"/>
</dbReference>
<evidence type="ECO:0000256" key="3">
    <source>
        <dbReference type="ARBA" id="ARBA00022692"/>
    </source>
</evidence>
<dbReference type="Gene3D" id="3.30.70.270">
    <property type="match status" value="1"/>
</dbReference>
<gene>
    <name evidence="10" type="ORF">I6U51_05180</name>
</gene>
<keyword evidence="11" id="KW-1185">Reference proteome</keyword>
<evidence type="ECO:0000256" key="1">
    <source>
        <dbReference type="ARBA" id="ARBA00004651"/>
    </source>
</evidence>
<dbReference type="RefSeq" id="WP_211141558.1">
    <property type="nucleotide sequence ID" value="NZ_JAEEGB010000005.1"/>
</dbReference>
<comment type="caution">
    <text evidence="10">The sequence shown here is derived from an EMBL/GenBank/DDBJ whole genome shotgun (WGS) entry which is preliminary data.</text>
</comment>
<keyword evidence="3 6" id="KW-0812">Transmembrane</keyword>
<feature type="domain" description="HAMP" evidence="8">
    <location>
        <begin position="298"/>
        <end position="350"/>
    </location>
</feature>
<dbReference type="GO" id="GO:0005886">
    <property type="term" value="C:plasma membrane"/>
    <property type="evidence" value="ECO:0007669"/>
    <property type="project" value="UniProtKB-SubCell"/>
</dbReference>
<dbReference type="Pfam" id="PF00563">
    <property type="entry name" value="EAL"/>
    <property type="match status" value="1"/>
</dbReference>
<dbReference type="Gene3D" id="3.30.450.20">
    <property type="entry name" value="PAS domain"/>
    <property type="match status" value="1"/>
</dbReference>
<dbReference type="Proteomes" id="UP000622687">
    <property type="component" value="Unassembled WGS sequence"/>
</dbReference>
<keyword evidence="4 6" id="KW-1133">Transmembrane helix</keyword>
<dbReference type="NCBIfam" id="TIGR00254">
    <property type="entry name" value="GGDEF"/>
    <property type="match status" value="1"/>
</dbReference>
<evidence type="ECO:0000256" key="4">
    <source>
        <dbReference type="ARBA" id="ARBA00022989"/>
    </source>
</evidence>
<dbReference type="PANTHER" id="PTHR44757:SF2">
    <property type="entry name" value="BIOFILM ARCHITECTURE MAINTENANCE PROTEIN MBAA"/>
    <property type="match status" value="1"/>
</dbReference>
<dbReference type="GO" id="GO:0007165">
    <property type="term" value="P:signal transduction"/>
    <property type="evidence" value="ECO:0007669"/>
    <property type="project" value="InterPro"/>
</dbReference>
<organism evidence="10 11">
    <name type="scientific">Clostridium aciditolerans</name>
    <dbReference type="NCBI Taxonomy" id="339861"/>
    <lineage>
        <taxon>Bacteria</taxon>
        <taxon>Bacillati</taxon>
        <taxon>Bacillota</taxon>
        <taxon>Clostridia</taxon>
        <taxon>Eubacteriales</taxon>
        <taxon>Clostridiaceae</taxon>
        <taxon>Clostridium</taxon>
    </lineage>
</organism>
<evidence type="ECO:0000259" key="8">
    <source>
        <dbReference type="PROSITE" id="PS50885"/>
    </source>
</evidence>
<dbReference type="PANTHER" id="PTHR44757">
    <property type="entry name" value="DIGUANYLATE CYCLASE DGCP"/>
    <property type="match status" value="1"/>
</dbReference>
<dbReference type="InterPro" id="IPR001633">
    <property type="entry name" value="EAL_dom"/>
</dbReference>
<dbReference type="InterPro" id="IPR035919">
    <property type="entry name" value="EAL_sf"/>
</dbReference>
<comment type="subcellular location">
    <subcellularLocation>
        <location evidence="1">Cell membrane</location>
        <topology evidence="1">Multi-pass membrane protein</topology>
    </subcellularLocation>
</comment>
<dbReference type="SUPFAM" id="SSF55073">
    <property type="entry name" value="Nucleotide cyclase"/>
    <property type="match status" value="1"/>
</dbReference>
<dbReference type="SMART" id="SM00052">
    <property type="entry name" value="EAL"/>
    <property type="match status" value="1"/>
</dbReference>